<accession>A0A150JM91</accession>
<dbReference type="InterPro" id="IPR035986">
    <property type="entry name" value="PKD_dom_sf"/>
</dbReference>
<dbReference type="InterPro" id="IPR001680">
    <property type="entry name" value="WD40_rpt"/>
</dbReference>
<feature type="domain" description="PKD" evidence="1">
    <location>
        <begin position="432"/>
        <end position="513"/>
    </location>
</feature>
<dbReference type="SUPFAM" id="SSF50998">
    <property type="entry name" value="Quinoprotein alcohol dehydrogenase-like"/>
    <property type="match status" value="1"/>
</dbReference>
<dbReference type="Pfam" id="PF00400">
    <property type="entry name" value="WD40"/>
    <property type="match status" value="1"/>
</dbReference>
<dbReference type="SMART" id="SM00320">
    <property type="entry name" value="WD40"/>
    <property type="match status" value="3"/>
</dbReference>
<dbReference type="Gene3D" id="2.130.10.10">
    <property type="entry name" value="YVTN repeat-like/Quinoprotein amine dehydrogenase"/>
    <property type="match status" value="1"/>
</dbReference>
<dbReference type="EMBL" id="LNJB01000005">
    <property type="protein sequence ID" value="KYC54991.1"/>
    <property type="molecule type" value="Genomic_DNA"/>
</dbReference>
<dbReference type="InterPro" id="IPR015943">
    <property type="entry name" value="WD40/YVTN_repeat-like_dom_sf"/>
</dbReference>
<sequence length="550" mass="60718">MKKLKLKLIAMSLLFLMTIHVMGIMGEEKIDETLCYPIPDTVRSLSLVSNGFYTAAAGVGENPEIFITDPYGVVWACPKRALSILLTLDGKYTVVGMHDGVELYDNSNAVDTTITKVIITIKSLSSFTKGQTITYSAQVFPPRTREIVITERTCNPLWKYITNEEVRIMSVSDTASHILAASGDTLYVIDKQGKLIWKYSLNSKVTDTKIAGRYIVISSQDTVYFFNITGDLLWTYRVNGIPEKLVLSMTGPYVGVGTNSGNIYQIDKNGVLVFNYKHNKSIRGLSITNTGSYLVAGSTDGYILFFNNKGTKLWSYKTNGGVNFVDISSQGQYIAAGADRDSYYLFNWNGQKIWAKTNPENYFWSIQVQDDGKGLFAGSGKYMGGNLEMKLSNNVCFFNTEQFAMAGDAPDKNIHTIPTESTQPPSQTTNISPIANAGNDFETKVGEAIRFDGTKSVDEDGNIVSYHWDFGDGKTSIDPKPLHQYTSAGVYKVTLIVTDDKGSKGEDVLYVTVKESQPQSPMKGVPGFELPALLGGSITAYFILSRRKRN</sequence>
<dbReference type="InterPro" id="IPR022409">
    <property type="entry name" value="PKD/Chitinase_dom"/>
</dbReference>
<dbReference type="InterPro" id="IPR013783">
    <property type="entry name" value="Ig-like_fold"/>
</dbReference>
<accession>A0A150JHG1</accession>
<accession>A0A150JCQ3</accession>
<evidence type="ECO:0000259" key="1">
    <source>
        <dbReference type="PROSITE" id="PS50093"/>
    </source>
</evidence>
<dbReference type="Pfam" id="PF18911">
    <property type="entry name" value="PKD_4"/>
    <property type="match status" value="1"/>
</dbReference>
<comment type="caution">
    <text evidence="3">The sequence shown here is derived from an EMBL/GenBank/DDBJ whole genome shotgun (WGS) entry which is preliminary data.</text>
</comment>
<gene>
    <name evidence="3" type="primary">bamB_3</name>
    <name evidence="2" type="synonym">bamB_2</name>
    <name evidence="2" type="ORF">AN188_00619</name>
    <name evidence="3" type="ORF">APG09_00366</name>
</gene>
<evidence type="ECO:0000313" key="3">
    <source>
        <dbReference type="EMBL" id="KYC58346.1"/>
    </source>
</evidence>
<dbReference type="Proteomes" id="UP000092420">
    <property type="component" value="Unassembled WGS sequence"/>
</dbReference>
<proteinExistence type="predicted"/>
<name>A0A150JM91_9EURY</name>
<dbReference type="PANTHER" id="PTHR47197">
    <property type="entry name" value="PROTEIN NIRF"/>
    <property type="match status" value="1"/>
</dbReference>
<protein>
    <submittedName>
        <fullName evidence="3">Outer membrane protein assembly factor BamB</fullName>
    </submittedName>
</protein>
<dbReference type="EMBL" id="LNJE01000003">
    <property type="protein sequence ID" value="KYC58346.1"/>
    <property type="molecule type" value="Genomic_DNA"/>
</dbReference>
<dbReference type="SUPFAM" id="SSF49299">
    <property type="entry name" value="PKD domain"/>
    <property type="match status" value="1"/>
</dbReference>
<dbReference type="InterPro" id="IPR000601">
    <property type="entry name" value="PKD_dom"/>
</dbReference>
<reference evidence="3 4" key="1">
    <citation type="journal article" date="2016" name="ISME J.">
        <title>Chasing the elusive Euryarchaeota class WSA2: genomes reveal a uniquely fastidious methyl-reducing methanogen.</title>
        <authorList>
            <person name="Nobu M.K."/>
            <person name="Narihiro T."/>
            <person name="Kuroda K."/>
            <person name="Mei R."/>
            <person name="Liu W.T."/>
        </authorList>
    </citation>
    <scope>NUCLEOTIDE SEQUENCE [LARGE SCALE GENOMIC DNA]</scope>
    <source>
        <strain evidence="2">ADurb1013_Bin02101</strain>
        <strain evidence="3">ADurb1213_Bin02801</strain>
    </source>
</reference>
<dbReference type="Gene3D" id="2.60.40.10">
    <property type="entry name" value="Immunoglobulins"/>
    <property type="match status" value="1"/>
</dbReference>
<dbReference type="InterPro" id="IPR002372">
    <property type="entry name" value="PQQ_rpt_dom"/>
</dbReference>
<evidence type="ECO:0000313" key="2">
    <source>
        <dbReference type="EMBL" id="KYC54991.1"/>
    </source>
</evidence>
<dbReference type="AlphaFoldDB" id="A0A150JM91"/>
<dbReference type="InterPro" id="IPR011047">
    <property type="entry name" value="Quinoprotein_ADH-like_sf"/>
</dbReference>
<dbReference type="CDD" id="cd00146">
    <property type="entry name" value="PKD"/>
    <property type="match status" value="1"/>
</dbReference>
<dbReference type="SMART" id="SM00089">
    <property type="entry name" value="PKD"/>
    <property type="match status" value="1"/>
</dbReference>
<dbReference type="InterPro" id="IPR051200">
    <property type="entry name" value="Host-pathogen_enzymatic-act"/>
</dbReference>
<dbReference type="PANTHER" id="PTHR47197:SF3">
    <property type="entry name" value="DIHYDRO-HEME D1 DEHYDROGENASE"/>
    <property type="match status" value="1"/>
</dbReference>
<evidence type="ECO:0000313" key="4">
    <source>
        <dbReference type="Proteomes" id="UP000092420"/>
    </source>
</evidence>
<organism evidence="3">
    <name type="scientific">Candidatus Methanofastidiosum methylothiophilum</name>
    <dbReference type="NCBI Taxonomy" id="1705564"/>
    <lineage>
        <taxon>Archaea</taxon>
        <taxon>Methanobacteriati</taxon>
        <taxon>Methanobacteriota</taxon>
        <taxon>Stenosarchaea group</taxon>
        <taxon>Candidatus Methanofastidiosia</taxon>
        <taxon>Candidatus Methanofastidiosales</taxon>
        <taxon>Candidatus Methanofastidiosaceae</taxon>
        <taxon>Candidatus Methanofastidiosum</taxon>
    </lineage>
</organism>
<dbReference type="InterPro" id="IPR018391">
    <property type="entry name" value="PQQ_b-propeller_rpt"/>
</dbReference>
<dbReference type="Pfam" id="PF13360">
    <property type="entry name" value="PQQ_2"/>
    <property type="match status" value="1"/>
</dbReference>
<dbReference type="PROSITE" id="PS50093">
    <property type="entry name" value="PKD"/>
    <property type="match status" value="1"/>
</dbReference>
<dbReference type="SMART" id="SM00564">
    <property type="entry name" value="PQQ"/>
    <property type="match status" value="3"/>
</dbReference>